<evidence type="ECO:0000259" key="1">
    <source>
        <dbReference type="Pfam" id="PF04256"/>
    </source>
</evidence>
<evidence type="ECO:0008006" key="5">
    <source>
        <dbReference type="Google" id="ProtNLM"/>
    </source>
</evidence>
<organism evidence="3 4">
    <name type="scientific">Chryseobacterium profundimaris</name>
    <dbReference type="NCBI Taxonomy" id="1387275"/>
    <lineage>
        <taxon>Bacteria</taxon>
        <taxon>Pseudomonadati</taxon>
        <taxon>Bacteroidota</taxon>
        <taxon>Flavobacteriia</taxon>
        <taxon>Flavobacteriales</taxon>
        <taxon>Weeksellaceae</taxon>
        <taxon>Chryseobacterium group</taxon>
        <taxon>Chryseobacterium</taxon>
    </lineage>
</organism>
<evidence type="ECO:0000313" key="3">
    <source>
        <dbReference type="EMBL" id="SMP34915.1"/>
    </source>
</evidence>
<reference evidence="3 4" key="1">
    <citation type="submission" date="2017-05" db="EMBL/GenBank/DDBJ databases">
        <authorList>
            <person name="Varghese N."/>
            <person name="Submissions S."/>
        </authorList>
    </citation>
    <scope>NUCLEOTIDE SEQUENCE [LARGE SCALE GENOMIC DNA]</scope>
    <source>
        <strain evidence="3 4">DSM 28214</strain>
    </source>
</reference>
<dbReference type="Pfam" id="PF18481">
    <property type="entry name" value="DUF5616"/>
    <property type="match status" value="1"/>
</dbReference>
<feature type="domain" description="DUF434" evidence="1">
    <location>
        <begin position="51"/>
        <end position="105"/>
    </location>
</feature>
<accession>A0ABY1PLB3</accession>
<dbReference type="InterPro" id="IPR041652">
    <property type="entry name" value="DUF5616"/>
</dbReference>
<evidence type="ECO:0000259" key="2">
    <source>
        <dbReference type="Pfam" id="PF18481"/>
    </source>
</evidence>
<comment type="caution">
    <text evidence="3">The sequence shown here is derived from an EMBL/GenBank/DDBJ whole genome shotgun (WGS) entry which is preliminary data.</text>
</comment>
<feature type="domain" description="DUF5616" evidence="2">
    <location>
        <begin position="110"/>
        <end position="247"/>
    </location>
</feature>
<evidence type="ECO:0000313" key="4">
    <source>
        <dbReference type="Proteomes" id="UP001157960"/>
    </source>
</evidence>
<dbReference type="PANTHER" id="PTHR42252:SF1">
    <property type="entry name" value="DUF434 DOMAIN-CONTAINING PROTEIN"/>
    <property type="match status" value="1"/>
</dbReference>
<dbReference type="InterPro" id="IPR007368">
    <property type="entry name" value="DUF434"/>
</dbReference>
<dbReference type="PANTHER" id="PTHR42252">
    <property type="entry name" value="DUF5616 DOMAIN-CONTAINING PROTEIN"/>
    <property type="match status" value="1"/>
</dbReference>
<protein>
    <recommendedName>
        <fullName evidence="5">DUF434 domain-containing protein</fullName>
    </recommendedName>
</protein>
<name>A0ABY1PLB3_9FLAO</name>
<dbReference type="Proteomes" id="UP001157960">
    <property type="component" value="Unassembled WGS sequence"/>
</dbReference>
<keyword evidence="4" id="KW-1185">Reference proteome</keyword>
<dbReference type="EMBL" id="FXTZ01000019">
    <property type="protein sequence ID" value="SMP34915.1"/>
    <property type="molecule type" value="Genomic_DNA"/>
</dbReference>
<dbReference type="Pfam" id="PF04256">
    <property type="entry name" value="DUF434"/>
    <property type="match status" value="1"/>
</dbReference>
<proteinExistence type="predicted"/>
<gene>
    <name evidence="3" type="ORF">SAMN06264346_11936</name>
</gene>
<sequence length="265" mass="30674">MCISHVNLIKLCLPERKCKHFILHLNMNNRNRGKNTSDDSLFESEKQVETLKMAVQDMHYLLSRAYPEKASSELAGNRYRLKTRQIQAIRGASASQKQLLNRKYKEVTAEEFRGKTVYIDGFNVLILLESLLSGAYIFEGLDGCFRDLSGVHGTYKRVNQTLPSLELVADFFQQCNIGKLCWIFDRPVSNSGRICQLISEFANERELSWETSLEFNPDHFLAIREECIISSDAWILDHCKKWFNLIRYLVDQENLNAHIIQFSLA</sequence>